<comment type="catalytic activity">
    <reaction evidence="8">
        <text>(6S)-5,6,7,8-tetrahydrofolate + NADP(+) = 7,8-dihydrofolate + NADPH + H(+)</text>
        <dbReference type="Rhea" id="RHEA:15009"/>
        <dbReference type="ChEBI" id="CHEBI:15378"/>
        <dbReference type="ChEBI" id="CHEBI:57451"/>
        <dbReference type="ChEBI" id="CHEBI:57453"/>
        <dbReference type="ChEBI" id="CHEBI:57783"/>
        <dbReference type="ChEBI" id="CHEBI:58349"/>
        <dbReference type="EC" id="1.5.1.3"/>
    </reaction>
</comment>
<organism evidence="11 12">
    <name type="scientific">Pseudaminobacter soli</name>
    <name type="common">ex Li et al. 2025</name>
    <dbReference type="NCBI Taxonomy" id="1295366"/>
    <lineage>
        <taxon>Bacteria</taxon>
        <taxon>Pseudomonadati</taxon>
        <taxon>Pseudomonadota</taxon>
        <taxon>Alphaproteobacteria</taxon>
        <taxon>Hyphomicrobiales</taxon>
        <taxon>Phyllobacteriaceae</taxon>
        <taxon>Pseudaminobacter</taxon>
    </lineage>
</organism>
<evidence type="ECO:0000256" key="3">
    <source>
        <dbReference type="ARBA" id="ARBA00012856"/>
    </source>
</evidence>
<gene>
    <name evidence="11" type="ORF">C7I85_00870</name>
</gene>
<dbReference type="InterPro" id="IPR001796">
    <property type="entry name" value="DHFR_dom"/>
</dbReference>
<dbReference type="GO" id="GO:0070401">
    <property type="term" value="F:NADP+ binding"/>
    <property type="evidence" value="ECO:0007669"/>
    <property type="project" value="UniProtKB-ARBA"/>
</dbReference>
<dbReference type="CDD" id="cd00209">
    <property type="entry name" value="DHFR"/>
    <property type="match status" value="1"/>
</dbReference>
<evidence type="ECO:0000256" key="8">
    <source>
        <dbReference type="PIRNR" id="PIRNR000194"/>
    </source>
</evidence>
<dbReference type="PROSITE" id="PS00075">
    <property type="entry name" value="DHFR_1"/>
    <property type="match status" value="1"/>
</dbReference>
<proteinExistence type="inferred from homology"/>
<dbReference type="RefSeq" id="WP_106722071.1">
    <property type="nucleotide sequence ID" value="NZ_PXYL01000001.1"/>
</dbReference>
<dbReference type="SUPFAM" id="SSF53597">
    <property type="entry name" value="Dihydrofolate reductase-like"/>
    <property type="match status" value="1"/>
</dbReference>
<keyword evidence="4 8" id="KW-0554">One-carbon metabolism</keyword>
<keyword evidence="5 8" id="KW-0521">NADP</keyword>
<dbReference type="PIRSF" id="PIRSF000194">
    <property type="entry name" value="DHFR"/>
    <property type="match status" value="1"/>
</dbReference>
<evidence type="ECO:0000256" key="6">
    <source>
        <dbReference type="ARBA" id="ARBA00023002"/>
    </source>
</evidence>
<evidence type="ECO:0000256" key="4">
    <source>
        <dbReference type="ARBA" id="ARBA00022563"/>
    </source>
</evidence>
<dbReference type="InterPro" id="IPR024072">
    <property type="entry name" value="DHFR-like_dom_sf"/>
</dbReference>
<dbReference type="InterPro" id="IPR017925">
    <property type="entry name" value="DHFR_CS"/>
</dbReference>
<dbReference type="AlphaFoldDB" id="A0A2P7SML1"/>
<evidence type="ECO:0000256" key="1">
    <source>
        <dbReference type="ARBA" id="ARBA00004903"/>
    </source>
</evidence>
<dbReference type="Proteomes" id="UP000240653">
    <property type="component" value="Unassembled WGS sequence"/>
</dbReference>
<dbReference type="Pfam" id="PF00186">
    <property type="entry name" value="DHFR_1"/>
    <property type="match status" value="1"/>
</dbReference>
<dbReference type="EMBL" id="PXYL01000001">
    <property type="protein sequence ID" value="PSJ63719.1"/>
    <property type="molecule type" value="Genomic_DNA"/>
</dbReference>
<evidence type="ECO:0000313" key="11">
    <source>
        <dbReference type="EMBL" id="PSJ63719.1"/>
    </source>
</evidence>
<dbReference type="UniPathway" id="UPA00077">
    <property type="reaction ID" value="UER00158"/>
</dbReference>
<keyword evidence="6 8" id="KW-0560">Oxidoreductase</keyword>
<dbReference type="Gene3D" id="3.40.430.10">
    <property type="entry name" value="Dihydrofolate Reductase, subunit A"/>
    <property type="match status" value="1"/>
</dbReference>
<evidence type="ECO:0000256" key="7">
    <source>
        <dbReference type="ARBA" id="ARBA00025067"/>
    </source>
</evidence>
<dbReference type="PANTHER" id="PTHR48069:SF3">
    <property type="entry name" value="DIHYDROFOLATE REDUCTASE"/>
    <property type="match status" value="1"/>
</dbReference>
<reference evidence="11 12" key="1">
    <citation type="submission" date="2018-03" db="EMBL/GenBank/DDBJ databases">
        <title>The draft genome of Mesorhizobium soli JCM 19897.</title>
        <authorList>
            <person name="Li L."/>
            <person name="Liu L."/>
            <person name="Liang L."/>
            <person name="Wang T."/>
            <person name="Zhang X."/>
        </authorList>
    </citation>
    <scope>NUCLEOTIDE SEQUENCE [LARGE SCALE GENOMIC DNA]</scope>
    <source>
        <strain evidence="11 12">JCM 19897</strain>
    </source>
</reference>
<dbReference type="PANTHER" id="PTHR48069">
    <property type="entry name" value="DIHYDROFOLATE REDUCTASE"/>
    <property type="match status" value="1"/>
</dbReference>
<evidence type="ECO:0000313" key="12">
    <source>
        <dbReference type="Proteomes" id="UP000240653"/>
    </source>
</evidence>
<feature type="domain" description="DHFR" evidence="10">
    <location>
        <begin position="2"/>
        <end position="168"/>
    </location>
</feature>
<dbReference type="OrthoDB" id="9804315at2"/>
<dbReference type="GO" id="GO:0006730">
    <property type="term" value="P:one-carbon metabolic process"/>
    <property type="evidence" value="ECO:0007669"/>
    <property type="project" value="UniProtKB-KW"/>
</dbReference>
<keyword evidence="12" id="KW-1185">Reference proteome</keyword>
<dbReference type="GO" id="GO:0046655">
    <property type="term" value="P:folic acid metabolic process"/>
    <property type="evidence" value="ECO:0007669"/>
    <property type="project" value="TreeGrafter"/>
</dbReference>
<dbReference type="GO" id="GO:0046452">
    <property type="term" value="P:dihydrofolate metabolic process"/>
    <property type="evidence" value="ECO:0007669"/>
    <property type="project" value="TreeGrafter"/>
</dbReference>
<evidence type="ECO:0000259" key="10">
    <source>
        <dbReference type="PROSITE" id="PS51330"/>
    </source>
</evidence>
<dbReference type="GO" id="GO:0046654">
    <property type="term" value="P:tetrahydrofolate biosynthetic process"/>
    <property type="evidence" value="ECO:0007669"/>
    <property type="project" value="UniProtKB-UniPathway"/>
</dbReference>
<protein>
    <recommendedName>
        <fullName evidence="3 8">Dihydrofolate reductase</fullName>
        <ecNumber evidence="3 8">1.5.1.3</ecNumber>
    </recommendedName>
</protein>
<dbReference type="PRINTS" id="PR00070">
    <property type="entry name" value="DHFR"/>
</dbReference>
<comment type="similarity">
    <text evidence="2 8 9">Belongs to the dihydrofolate reductase family.</text>
</comment>
<comment type="caution">
    <text evidence="11">The sequence shown here is derived from an EMBL/GenBank/DDBJ whole genome shotgun (WGS) entry which is preliminary data.</text>
</comment>
<dbReference type="GO" id="GO:0004146">
    <property type="term" value="F:dihydrofolate reductase activity"/>
    <property type="evidence" value="ECO:0007669"/>
    <property type="project" value="UniProtKB-EC"/>
</dbReference>
<keyword evidence="11" id="KW-0418">Kinase</keyword>
<sequence>MKLGIYVAIAENGVIGREGGLPWRLSTDLKRFKADTMGKPIVVGRKTWESFPRRPLPGRLNIVVTRDKTFRAEGAEVVGSLADAIALATARARCMSGVDEICLVGGGEIYRDALPLADRLHVTHVLAEVDGDTRFPEIDPEIWQVVSSLDVPAGEKDSHATRYTVYERRADVH</sequence>
<dbReference type="InterPro" id="IPR012259">
    <property type="entry name" value="DHFR"/>
</dbReference>
<name>A0A2P7SML1_9HYPH</name>
<dbReference type="FunFam" id="3.40.430.10:FF:000001">
    <property type="entry name" value="Dihydrofolate reductase"/>
    <property type="match status" value="1"/>
</dbReference>
<dbReference type="PROSITE" id="PS51330">
    <property type="entry name" value="DHFR_2"/>
    <property type="match status" value="1"/>
</dbReference>
<accession>A0A2P7SML1</accession>
<dbReference type="GO" id="GO:0016301">
    <property type="term" value="F:kinase activity"/>
    <property type="evidence" value="ECO:0007669"/>
    <property type="project" value="UniProtKB-KW"/>
</dbReference>
<evidence type="ECO:0000256" key="9">
    <source>
        <dbReference type="RuleBase" id="RU004474"/>
    </source>
</evidence>
<dbReference type="EC" id="1.5.1.3" evidence="3 8"/>
<comment type="function">
    <text evidence="7 8">Key enzyme in folate metabolism. Catalyzes an essential reaction for de novo glycine and purine synthesis, and for DNA precursor synthesis.</text>
</comment>
<evidence type="ECO:0000256" key="5">
    <source>
        <dbReference type="ARBA" id="ARBA00022857"/>
    </source>
</evidence>
<evidence type="ECO:0000256" key="2">
    <source>
        <dbReference type="ARBA" id="ARBA00009539"/>
    </source>
</evidence>
<keyword evidence="11" id="KW-0808">Transferase</keyword>
<comment type="pathway">
    <text evidence="1 8">Cofactor biosynthesis; tetrahydrofolate biosynthesis; 5,6,7,8-tetrahydrofolate from 7,8-dihydrofolate: step 1/1.</text>
</comment>
<dbReference type="GO" id="GO:0005829">
    <property type="term" value="C:cytosol"/>
    <property type="evidence" value="ECO:0007669"/>
    <property type="project" value="TreeGrafter"/>
</dbReference>